<dbReference type="SUPFAM" id="SSF47933">
    <property type="entry name" value="ERP29 C domain-like"/>
    <property type="match status" value="1"/>
</dbReference>
<dbReference type="InterPro" id="IPR005788">
    <property type="entry name" value="PDI_thioredoxin-like_dom"/>
</dbReference>
<reference evidence="13" key="2">
    <citation type="submission" date="2015-01" db="EMBL/GenBank/DDBJ databases">
        <title>Evolutionary Origins and Diversification of the Mycorrhizal Mutualists.</title>
        <authorList>
            <consortium name="DOE Joint Genome Institute"/>
            <consortium name="Mycorrhizal Genomics Consortium"/>
            <person name="Kohler A."/>
            <person name="Kuo A."/>
            <person name="Nagy L.G."/>
            <person name="Floudas D."/>
            <person name="Copeland A."/>
            <person name="Barry K.W."/>
            <person name="Cichocki N."/>
            <person name="Veneault-Fourrey C."/>
            <person name="LaButti K."/>
            <person name="Lindquist E.A."/>
            <person name="Lipzen A."/>
            <person name="Lundell T."/>
            <person name="Morin E."/>
            <person name="Murat C."/>
            <person name="Riley R."/>
            <person name="Ohm R."/>
            <person name="Sun H."/>
            <person name="Tunlid A."/>
            <person name="Henrissat B."/>
            <person name="Grigoriev I.V."/>
            <person name="Hibbett D.S."/>
            <person name="Martin F."/>
        </authorList>
    </citation>
    <scope>NUCLEOTIDE SEQUENCE [LARGE SCALE GENOMIC DNA]</scope>
    <source>
        <strain evidence="13">MAFF 305830</strain>
    </source>
</reference>
<dbReference type="InterPro" id="IPR036356">
    <property type="entry name" value="ERp29_C_sf"/>
</dbReference>
<dbReference type="PROSITE" id="PS00194">
    <property type="entry name" value="THIOREDOXIN_1"/>
    <property type="match status" value="2"/>
</dbReference>
<evidence type="ECO:0000256" key="5">
    <source>
        <dbReference type="ARBA" id="ARBA00022737"/>
    </source>
</evidence>
<keyword evidence="7" id="KW-0413">Isomerase</keyword>
<dbReference type="Pfam" id="PF07749">
    <property type="entry name" value="ERp29"/>
    <property type="match status" value="1"/>
</dbReference>
<gene>
    <name evidence="12" type="ORF">M408DRAFT_331804</name>
</gene>
<dbReference type="InterPro" id="IPR017937">
    <property type="entry name" value="Thioredoxin_CS"/>
</dbReference>
<dbReference type="HOGENOM" id="CLU_038617_1_1_1"/>
<dbReference type="PRINTS" id="PR00421">
    <property type="entry name" value="THIOREDOXIN"/>
</dbReference>
<evidence type="ECO:0000259" key="11">
    <source>
        <dbReference type="PROSITE" id="PS51352"/>
    </source>
</evidence>
<evidence type="ECO:0000256" key="4">
    <source>
        <dbReference type="ARBA" id="ARBA00022729"/>
    </source>
</evidence>
<dbReference type="GO" id="GO:0006457">
    <property type="term" value="P:protein folding"/>
    <property type="evidence" value="ECO:0007669"/>
    <property type="project" value="TreeGrafter"/>
</dbReference>
<dbReference type="NCBIfam" id="TIGR01126">
    <property type="entry name" value="pdi_dom"/>
    <property type="match status" value="1"/>
</dbReference>
<dbReference type="Gene3D" id="1.20.1150.12">
    <property type="entry name" value="Endoplasmic reticulum resident protein 29, C-terminal domain"/>
    <property type="match status" value="1"/>
</dbReference>
<dbReference type="Pfam" id="PF00085">
    <property type="entry name" value="Thioredoxin"/>
    <property type="match status" value="2"/>
</dbReference>
<dbReference type="AlphaFoldDB" id="A0A0C2X542"/>
<dbReference type="STRING" id="933852.A0A0C2X542"/>
<comment type="catalytic activity">
    <reaction evidence="1">
        <text>Catalyzes the rearrangement of -S-S- bonds in proteins.</text>
        <dbReference type="EC" id="5.3.4.1"/>
    </reaction>
</comment>
<organism evidence="12 13">
    <name type="scientific">Serendipita vermifera MAFF 305830</name>
    <dbReference type="NCBI Taxonomy" id="933852"/>
    <lineage>
        <taxon>Eukaryota</taxon>
        <taxon>Fungi</taxon>
        <taxon>Dikarya</taxon>
        <taxon>Basidiomycota</taxon>
        <taxon>Agaricomycotina</taxon>
        <taxon>Agaricomycetes</taxon>
        <taxon>Sebacinales</taxon>
        <taxon>Serendipitaceae</taxon>
        <taxon>Serendipita</taxon>
    </lineage>
</organism>
<comment type="similarity">
    <text evidence="2 9">Belongs to the protein disulfide isomerase family.</text>
</comment>
<evidence type="ECO:0000256" key="10">
    <source>
        <dbReference type="SAM" id="SignalP"/>
    </source>
</evidence>
<dbReference type="Gene3D" id="3.40.30.10">
    <property type="entry name" value="Glutaredoxin"/>
    <property type="match status" value="2"/>
</dbReference>
<dbReference type="EC" id="5.3.4.1" evidence="3"/>
<keyword evidence="4 10" id="KW-0732">Signal</keyword>
<reference evidence="12 13" key="1">
    <citation type="submission" date="2014-04" db="EMBL/GenBank/DDBJ databases">
        <authorList>
            <consortium name="DOE Joint Genome Institute"/>
            <person name="Kuo A."/>
            <person name="Zuccaro A."/>
            <person name="Kohler A."/>
            <person name="Nagy L.G."/>
            <person name="Floudas D."/>
            <person name="Copeland A."/>
            <person name="Barry K.W."/>
            <person name="Cichocki N."/>
            <person name="Veneault-Fourrey C."/>
            <person name="LaButti K."/>
            <person name="Lindquist E.A."/>
            <person name="Lipzen A."/>
            <person name="Lundell T."/>
            <person name="Morin E."/>
            <person name="Murat C."/>
            <person name="Sun H."/>
            <person name="Tunlid A."/>
            <person name="Henrissat B."/>
            <person name="Grigoriev I.V."/>
            <person name="Hibbett D.S."/>
            <person name="Martin F."/>
            <person name="Nordberg H.P."/>
            <person name="Cantor M.N."/>
            <person name="Hua S.X."/>
        </authorList>
    </citation>
    <scope>NUCLEOTIDE SEQUENCE [LARGE SCALE GENOMIC DNA]</scope>
    <source>
        <strain evidence="12 13">MAFF 305830</strain>
    </source>
</reference>
<keyword evidence="5" id="KW-0677">Repeat</keyword>
<keyword evidence="13" id="KW-1185">Reference proteome</keyword>
<dbReference type="PROSITE" id="PS51352">
    <property type="entry name" value="THIOREDOXIN_2"/>
    <property type="match status" value="2"/>
</dbReference>
<dbReference type="GO" id="GO:0005783">
    <property type="term" value="C:endoplasmic reticulum"/>
    <property type="evidence" value="ECO:0007669"/>
    <property type="project" value="InterPro"/>
</dbReference>
<dbReference type="SUPFAM" id="SSF52833">
    <property type="entry name" value="Thioredoxin-like"/>
    <property type="match status" value="2"/>
</dbReference>
<feature type="domain" description="Thioredoxin" evidence="11">
    <location>
        <begin position="13"/>
        <end position="130"/>
    </location>
</feature>
<evidence type="ECO:0000256" key="7">
    <source>
        <dbReference type="ARBA" id="ARBA00023235"/>
    </source>
</evidence>
<dbReference type="CDD" id="cd02998">
    <property type="entry name" value="PDI_a_ERp38"/>
    <property type="match status" value="1"/>
</dbReference>
<evidence type="ECO:0000256" key="8">
    <source>
        <dbReference type="ARBA" id="ARBA00023284"/>
    </source>
</evidence>
<keyword evidence="6" id="KW-1015">Disulfide bond</keyword>
<dbReference type="EMBL" id="KN824324">
    <property type="protein sequence ID" value="KIM24452.1"/>
    <property type="molecule type" value="Genomic_DNA"/>
</dbReference>
<sequence length="423" mass="46784">MKIRAIIVAFLPLGVAWASNVLELDSTNFEQHVGAGKPPALVEFYAPWCGHCKNLAPIYEQLGDAFAHAKDKVSIVKVDADGNGRDVGQKYGVKGFPTLKWFKGDGSEPEDYSGARELDDLAGFVSKKASVRSSIKPPPPSAVHIADVDNFRALVMDPTKDVLVAFTAPWCGHCKSMKPILEKVAQTFKSEKNCIIVNMDADAQQNKDIAKEYSVTSYPTLKFFPRSDSTYASTPLATDKVAQEVYTKYMKHPIEYDQARTEEAFVKYLNDHCGTNRAVGGGLNDVAGRLGETWDSWAAEIMGFAGSVQADAKERMVEVANLMKAGVAEVKKDEEWAAKWYARVAEKVAHTPEWIEKESKRLTSILNKKTLAPEKLEELKMKVNILAAFIEKKGEQYTEEAKAKVEEAKAKVAEKAGEIRDEL</sequence>
<keyword evidence="8" id="KW-0676">Redox-active center</keyword>
<evidence type="ECO:0000256" key="1">
    <source>
        <dbReference type="ARBA" id="ARBA00001182"/>
    </source>
</evidence>
<accession>A0A0C2X542</accession>
<feature type="domain" description="Thioredoxin" evidence="11">
    <location>
        <begin position="133"/>
        <end position="274"/>
    </location>
</feature>
<dbReference type="OrthoDB" id="10264505at2759"/>
<proteinExistence type="inferred from homology"/>
<dbReference type="GO" id="GO:0003756">
    <property type="term" value="F:protein disulfide isomerase activity"/>
    <property type="evidence" value="ECO:0007669"/>
    <property type="project" value="UniProtKB-EC"/>
</dbReference>
<dbReference type="Proteomes" id="UP000054097">
    <property type="component" value="Unassembled WGS sequence"/>
</dbReference>
<dbReference type="PANTHER" id="PTHR45672:SF11">
    <property type="entry name" value="PROTEIN DISULFIDE-ISOMERASE C17H9.14C"/>
    <property type="match status" value="1"/>
</dbReference>
<evidence type="ECO:0000313" key="13">
    <source>
        <dbReference type="Proteomes" id="UP000054097"/>
    </source>
</evidence>
<evidence type="ECO:0000313" key="12">
    <source>
        <dbReference type="EMBL" id="KIM24452.1"/>
    </source>
</evidence>
<evidence type="ECO:0000256" key="2">
    <source>
        <dbReference type="ARBA" id="ARBA00006347"/>
    </source>
</evidence>
<evidence type="ECO:0000256" key="9">
    <source>
        <dbReference type="RuleBase" id="RU004208"/>
    </source>
</evidence>
<feature type="signal peptide" evidence="10">
    <location>
        <begin position="1"/>
        <end position="18"/>
    </location>
</feature>
<evidence type="ECO:0000256" key="3">
    <source>
        <dbReference type="ARBA" id="ARBA00012723"/>
    </source>
</evidence>
<protein>
    <recommendedName>
        <fullName evidence="3">protein disulfide-isomerase</fullName>
        <ecNumber evidence="3">5.3.4.1</ecNumber>
    </recommendedName>
</protein>
<dbReference type="InterPro" id="IPR013766">
    <property type="entry name" value="Thioredoxin_domain"/>
</dbReference>
<dbReference type="PANTHER" id="PTHR45672">
    <property type="entry name" value="PROTEIN DISULFIDE-ISOMERASE C17H9.14C-RELATED"/>
    <property type="match status" value="1"/>
</dbReference>
<evidence type="ECO:0000256" key="6">
    <source>
        <dbReference type="ARBA" id="ARBA00023157"/>
    </source>
</evidence>
<dbReference type="InterPro" id="IPR011679">
    <property type="entry name" value="ERp29_C"/>
</dbReference>
<dbReference type="InterPro" id="IPR036249">
    <property type="entry name" value="Thioredoxin-like_sf"/>
</dbReference>
<name>A0A0C2X542_SERVB</name>
<dbReference type="InterPro" id="IPR051063">
    <property type="entry name" value="PDI"/>
</dbReference>
<feature type="chain" id="PRO_5002158727" description="protein disulfide-isomerase" evidence="10">
    <location>
        <begin position="19"/>
        <end position="423"/>
    </location>
</feature>